<dbReference type="GO" id="GO:0006508">
    <property type="term" value="P:proteolysis"/>
    <property type="evidence" value="ECO:0007669"/>
    <property type="project" value="UniProtKB-KW"/>
</dbReference>
<evidence type="ECO:0008006" key="9">
    <source>
        <dbReference type="Google" id="ProtNLM"/>
    </source>
</evidence>
<evidence type="ECO:0000256" key="7">
    <source>
        <dbReference type="SAM" id="Phobius"/>
    </source>
</evidence>
<dbReference type="PANTHER" id="PTHR33695:SF1">
    <property type="entry name" value="LIPOPROTEIN SIGNAL PEPTIDASE"/>
    <property type="match status" value="1"/>
</dbReference>
<reference evidence="8" key="1">
    <citation type="submission" date="2018-05" db="EMBL/GenBank/DDBJ databases">
        <authorList>
            <person name="Lanie J.A."/>
            <person name="Ng W.-L."/>
            <person name="Kazmierczak K.M."/>
            <person name="Andrzejewski T.M."/>
            <person name="Davidsen T.M."/>
            <person name="Wayne K.J."/>
            <person name="Tettelin H."/>
            <person name="Glass J.I."/>
            <person name="Rusch D."/>
            <person name="Podicherti R."/>
            <person name="Tsui H.-C.T."/>
            <person name="Winkler M.E."/>
        </authorList>
    </citation>
    <scope>NUCLEOTIDE SEQUENCE</scope>
</reference>
<feature type="transmembrane region" description="Helical" evidence="7">
    <location>
        <begin position="61"/>
        <end position="82"/>
    </location>
</feature>
<dbReference type="EMBL" id="UINC01130098">
    <property type="protein sequence ID" value="SVD10945.1"/>
    <property type="molecule type" value="Genomic_DNA"/>
</dbReference>
<feature type="non-terminal residue" evidence="8">
    <location>
        <position position="122"/>
    </location>
</feature>
<evidence type="ECO:0000256" key="6">
    <source>
        <dbReference type="ARBA" id="ARBA00023136"/>
    </source>
</evidence>
<keyword evidence="6 7" id="KW-0472">Membrane</keyword>
<dbReference type="GO" id="GO:0016020">
    <property type="term" value="C:membrane"/>
    <property type="evidence" value="ECO:0007669"/>
    <property type="project" value="InterPro"/>
</dbReference>
<organism evidence="8">
    <name type="scientific">marine metagenome</name>
    <dbReference type="NCBI Taxonomy" id="408172"/>
    <lineage>
        <taxon>unclassified sequences</taxon>
        <taxon>metagenomes</taxon>
        <taxon>ecological metagenomes</taxon>
    </lineage>
</organism>
<keyword evidence="1" id="KW-1003">Cell membrane</keyword>
<dbReference type="PANTHER" id="PTHR33695">
    <property type="entry name" value="LIPOPROTEIN SIGNAL PEPTIDASE"/>
    <property type="match status" value="1"/>
</dbReference>
<dbReference type="PRINTS" id="PR00781">
    <property type="entry name" value="LIPOSIGPTASE"/>
</dbReference>
<evidence type="ECO:0000256" key="3">
    <source>
        <dbReference type="ARBA" id="ARBA00022692"/>
    </source>
</evidence>
<feature type="transmembrane region" description="Helical" evidence="7">
    <location>
        <begin position="6"/>
        <end position="24"/>
    </location>
</feature>
<evidence type="ECO:0000313" key="8">
    <source>
        <dbReference type="EMBL" id="SVD10945.1"/>
    </source>
</evidence>
<dbReference type="GO" id="GO:0004190">
    <property type="term" value="F:aspartic-type endopeptidase activity"/>
    <property type="evidence" value="ECO:0007669"/>
    <property type="project" value="InterPro"/>
</dbReference>
<sequence>MDNFRTALLIFFLVSLDQLSKFLVTSYLNLGESIRVLPFLDFTLVYNLGIAFSMFNQGGNYSRWILVFLVLILVIYLLFLLLRKPINRHWEFPALLLIVSGGIGNLVDRVFLGYVIDFIHVH</sequence>
<gene>
    <name evidence="8" type="ORF">METZ01_LOCUS363799</name>
</gene>
<proteinExistence type="predicted"/>
<dbReference type="NCBIfam" id="TIGR00077">
    <property type="entry name" value="lspA"/>
    <property type="match status" value="1"/>
</dbReference>
<evidence type="ECO:0000256" key="5">
    <source>
        <dbReference type="ARBA" id="ARBA00022989"/>
    </source>
</evidence>
<feature type="transmembrane region" description="Helical" evidence="7">
    <location>
        <begin position="94"/>
        <end position="116"/>
    </location>
</feature>
<dbReference type="Pfam" id="PF01252">
    <property type="entry name" value="Peptidase_A8"/>
    <property type="match status" value="1"/>
</dbReference>
<dbReference type="AlphaFoldDB" id="A0A382SN84"/>
<dbReference type="PROSITE" id="PS00855">
    <property type="entry name" value="SPASE_II"/>
    <property type="match status" value="1"/>
</dbReference>
<keyword evidence="3 7" id="KW-0812">Transmembrane</keyword>
<accession>A0A382SN84</accession>
<evidence type="ECO:0000256" key="1">
    <source>
        <dbReference type="ARBA" id="ARBA00022475"/>
    </source>
</evidence>
<evidence type="ECO:0000256" key="2">
    <source>
        <dbReference type="ARBA" id="ARBA00022670"/>
    </source>
</evidence>
<keyword evidence="2" id="KW-0645">Protease</keyword>
<protein>
    <recommendedName>
        <fullName evidence="9">Signal peptidase II</fullName>
    </recommendedName>
</protein>
<dbReference type="InterPro" id="IPR001872">
    <property type="entry name" value="Peptidase_A8"/>
</dbReference>
<keyword evidence="4" id="KW-0378">Hydrolase</keyword>
<keyword evidence="5 7" id="KW-1133">Transmembrane helix</keyword>
<evidence type="ECO:0000256" key="4">
    <source>
        <dbReference type="ARBA" id="ARBA00022801"/>
    </source>
</evidence>
<name>A0A382SN84_9ZZZZ</name>